<dbReference type="AlphaFoldDB" id="A0A2P2Q474"/>
<accession>A0A2P2Q474</accession>
<organism evidence="1">
    <name type="scientific">Rhizophora mucronata</name>
    <name type="common">Asiatic mangrove</name>
    <dbReference type="NCBI Taxonomy" id="61149"/>
    <lineage>
        <taxon>Eukaryota</taxon>
        <taxon>Viridiplantae</taxon>
        <taxon>Streptophyta</taxon>
        <taxon>Embryophyta</taxon>
        <taxon>Tracheophyta</taxon>
        <taxon>Spermatophyta</taxon>
        <taxon>Magnoliopsida</taxon>
        <taxon>eudicotyledons</taxon>
        <taxon>Gunneridae</taxon>
        <taxon>Pentapetalae</taxon>
        <taxon>rosids</taxon>
        <taxon>fabids</taxon>
        <taxon>Malpighiales</taxon>
        <taxon>Rhizophoraceae</taxon>
        <taxon>Rhizophora</taxon>
    </lineage>
</organism>
<name>A0A2P2Q474_RHIMU</name>
<dbReference type="EMBL" id="GGEC01081288">
    <property type="protein sequence ID" value="MBX61772.1"/>
    <property type="molecule type" value="Transcribed_RNA"/>
</dbReference>
<protein>
    <submittedName>
        <fullName evidence="1">Uncharacterized protein</fullName>
    </submittedName>
</protein>
<proteinExistence type="predicted"/>
<reference evidence="1" key="1">
    <citation type="submission" date="2018-02" db="EMBL/GenBank/DDBJ databases">
        <title>Rhizophora mucronata_Transcriptome.</title>
        <authorList>
            <person name="Meera S.P."/>
            <person name="Sreeshan A."/>
            <person name="Augustine A."/>
        </authorList>
    </citation>
    <scope>NUCLEOTIDE SEQUENCE</scope>
    <source>
        <tissue evidence="1">Leaf</tissue>
    </source>
</reference>
<evidence type="ECO:0000313" key="1">
    <source>
        <dbReference type="EMBL" id="MBX61772.1"/>
    </source>
</evidence>
<sequence>MHEEPRTKMSLAVILLSFPEVM</sequence>